<feature type="binding site" evidence="10">
    <location>
        <position position="119"/>
    </location>
    <ligand>
        <name>GTP</name>
        <dbReference type="ChEBI" id="CHEBI:37565"/>
    </ligand>
</feature>
<keyword evidence="9 10" id="KW-0511">Multifunctional enzyme</keyword>
<dbReference type="InterPro" id="IPR002847">
    <property type="entry name" value="F420-0_gamma-glut_ligase-dom"/>
</dbReference>
<organism evidence="14 15">
    <name type="scientific">Streptomyces tanashiensis</name>
    <dbReference type="NCBI Taxonomy" id="67367"/>
    <lineage>
        <taxon>Bacteria</taxon>
        <taxon>Bacillati</taxon>
        <taxon>Actinomycetota</taxon>
        <taxon>Actinomycetes</taxon>
        <taxon>Kitasatosporales</taxon>
        <taxon>Streptomycetaceae</taxon>
        <taxon>Streptomyces</taxon>
    </lineage>
</organism>
<dbReference type="InterPro" id="IPR008225">
    <property type="entry name" value="F420-0_g-glutamyl_ligase"/>
</dbReference>
<comment type="catalytic activity">
    <reaction evidence="10">
        <text>oxidized coenzyme F420-0 + FMN + H(+) = dehydro coenzyme F420-0 + FMNH2</text>
        <dbReference type="Rhea" id="RHEA:60360"/>
        <dbReference type="ChEBI" id="CHEBI:15378"/>
        <dbReference type="ChEBI" id="CHEBI:57618"/>
        <dbReference type="ChEBI" id="CHEBI:58210"/>
        <dbReference type="ChEBI" id="CHEBI:59907"/>
        <dbReference type="ChEBI" id="CHEBI:143705"/>
        <dbReference type="EC" id="1.3.8.17"/>
    </reaction>
</comment>
<dbReference type="EMBL" id="CP084204">
    <property type="protein sequence ID" value="UZX23664.1"/>
    <property type="molecule type" value="Genomic_DNA"/>
</dbReference>
<dbReference type="EC" id="6.3.2.34" evidence="10"/>
<dbReference type="InterPro" id="IPR019943">
    <property type="entry name" value="F420_FbiB_C"/>
</dbReference>
<evidence type="ECO:0000313" key="14">
    <source>
        <dbReference type="EMBL" id="UZX23664.1"/>
    </source>
</evidence>
<reference evidence="14" key="1">
    <citation type="submission" date="2021-09" db="EMBL/GenBank/DDBJ databases">
        <title>Complete genome sequence and metabolic characterization of Streptomyces tanashiensis DSM 731 the producer of antibacterial Kalafungin and diverse secondary metabolites.</title>
        <authorList>
            <person name="Abbasi M.N."/>
            <person name="Anwar M.N."/>
            <person name="Alam K."/>
            <person name="Shoaib M."/>
            <person name="Lin Z."/>
            <person name="Hayat M."/>
            <person name="Ali M.I."/>
            <person name="Malik H.M.T."/>
            <person name="Ahmed I."/>
            <person name="Li A."/>
            <person name="Hailong Wang H."/>
            <person name="Zhang Y."/>
        </authorList>
    </citation>
    <scope>NUCLEOTIDE SEQUENCE</scope>
    <source>
        <strain evidence="14">Kala</strain>
    </source>
</reference>
<dbReference type="NCBIfam" id="NF009810">
    <property type="entry name" value="PRK13294.1"/>
    <property type="match status" value="1"/>
</dbReference>
<evidence type="ECO:0000256" key="9">
    <source>
        <dbReference type="ARBA" id="ARBA00023268"/>
    </source>
</evidence>
<evidence type="ECO:0000256" key="5">
    <source>
        <dbReference type="ARBA" id="ARBA00022958"/>
    </source>
</evidence>
<keyword evidence="15" id="KW-1185">Reference proteome</keyword>
<feature type="binding site" evidence="10">
    <location>
        <position position="114"/>
    </location>
    <ligand>
        <name>GTP</name>
        <dbReference type="ChEBI" id="CHEBI:37565"/>
    </ligand>
</feature>
<comment type="function">
    <text evidence="10">Bifunctional enzyme that catalyzes the GTP-dependent successive addition of two or more gamma-linked L-glutamates to the L-lactyl phosphodiester of 7,8-didemethyl-8-hydroxy-5-deazariboflavin (F420-0) to form polyglutamated F420 derivatives, and the FMNH2-dependent reduction of dehydro-F420-0 to form F420-0.</text>
</comment>
<feature type="binding site" evidence="10">
    <location>
        <position position="454"/>
    </location>
    <ligand>
        <name>FMN</name>
        <dbReference type="ChEBI" id="CHEBI:58210"/>
    </ligand>
</feature>
<dbReference type="NCBIfam" id="TIGR01916">
    <property type="entry name" value="F420_cofE"/>
    <property type="match status" value="1"/>
</dbReference>
<feature type="region of interest" description="Dehydro-coenzyme F420-0 reductase" evidence="10">
    <location>
        <begin position="304"/>
        <end position="503"/>
    </location>
</feature>
<dbReference type="Gene3D" id="3.30.1330.100">
    <property type="entry name" value="CofE-like"/>
    <property type="match status" value="2"/>
</dbReference>
<dbReference type="SUPFAM" id="SSF55469">
    <property type="entry name" value="FMN-dependent nitroreductase-like"/>
    <property type="match status" value="1"/>
</dbReference>
<comment type="caution">
    <text evidence="10">Lacks conserved residue(s) required for the propagation of feature annotation.</text>
</comment>
<dbReference type="HAMAP" id="MF_01259">
    <property type="entry name" value="F420_ligase_FbiB"/>
    <property type="match status" value="1"/>
</dbReference>
<keyword evidence="4 10" id="KW-0460">Magnesium</keyword>
<feature type="domain" description="Coenzyme F420:L-glutamate ligase-like" evidence="13">
    <location>
        <begin position="84"/>
        <end position="275"/>
    </location>
</feature>
<dbReference type="RefSeq" id="WP_407705271.1">
    <property type="nucleotide sequence ID" value="NZ_CP084204.1"/>
</dbReference>
<accession>A0ABY6R411</accession>
<gene>
    <name evidence="10" type="primary">fbiB</name>
    <name evidence="14" type="ORF">LDH80_24405</name>
</gene>
<feature type="binding site" evidence="10">
    <location>
        <position position="206"/>
    </location>
    <ligand>
        <name>a divalent metal cation</name>
        <dbReference type="ChEBI" id="CHEBI:60240"/>
        <label>1</label>
    </ligand>
</feature>
<feature type="binding site" evidence="10">
    <location>
        <position position="491"/>
    </location>
    <ligand>
        <name>FMN</name>
        <dbReference type="ChEBI" id="CHEBI:58210"/>
    </ligand>
</feature>
<evidence type="ECO:0000256" key="3">
    <source>
        <dbReference type="ARBA" id="ARBA00022741"/>
    </source>
</evidence>
<comment type="cofactor">
    <cofactor evidence="10">
        <name>K(+)</name>
        <dbReference type="ChEBI" id="CHEBI:29103"/>
    </cofactor>
    <text evidence="10">Monovalent cation. The ion could be potassium.</text>
</comment>
<evidence type="ECO:0000256" key="10">
    <source>
        <dbReference type="HAMAP-Rule" id="MF_01259"/>
    </source>
</evidence>
<keyword evidence="2 10" id="KW-0479">Metal-binding</keyword>
<feature type="region of interest" description="Disordered" evidence="11">
    <location>
        <begin position="1"/>
        <end position="69"/>
    </location>
</feature>
<feature type="binding site" evidence="10">
    <location>
        <position position="165"/>
    </location>
    <ligand>
        <name>a divalent metal cation</name>
        <dbReference type="ChEBI" id="CHEBI:60240"/>
        <label>1</label>
    </ligand>
</feature>
<dbReference type="InterPro" id="IPR000415">
    <property type="entry name" value="Nitroreductase-like"/>
</dbReference>
<evidence type="ECO:0000256" key="7">
    <source>
        <dbReference type="ARBA" id="ARBA00023134"/>
    </source>
</evidence>
<keyword evidence="1 10" id="KW-0436">Ligase</keyword>
<comment type="cofactor">
    <cofactor evidence="10">
        <name>Mg(2+)</name>
        <dbReference type="ChEBI" id="CHEBI:18420"/>
    </cofactor>
    <cofactor evidence="10">
        <name>Mn(2+)</name>
        <dbReference type="ChEBI" id="CHEBI:29035"/>
    </cofactor>
    <text evidence="10">Binds 2 divalent metal cations per subunit. The ions could be magnesium and/or manganese.</text>
</comment>
<evidence type="ECO:0000256" key="2">
    <source>
        <dbReference type="ARBA" id="ARBA00022723"/>
    </source>
</evidence>
<keyword evidence="5 10" id="KW-0630">Potassium</keyword>
<evidence type="ECO:0000256" key="4">
    <source>
        <dbReference type="ARBA" id="ARBA00022842"/>
    </source>
</evidence>
<comment type="catalytic activity">
    <reaction evidence="10">
        <text>oxidized coenzyme F420-0 + GTP + L-glutamate = oxidized coenzyme F420-1 + GDP + phosphate + H(+)</text>
        <dbReference type="Rhea" id="RHEA:30555"/>
        <dbReference type="ChEBI" id="CHEBI:15378"/>
        <dbReference type="ChEBI" id="CHEBI:29985"/>
        <dbReference type="ChEBI" id="CHEBI:37565"/>
        <dbReference type="ChEBI" id="CHEBI:43474"/>
        <dbReference type="ChEBI" id="CHEBI:58189"/>
        <dbReference type="ChEBI" id="CHEBI:59907"/>
        <dbReference type="ChEBI" id="CHEBI:59920"/>
        <dbReference type="EC" id="6.3.2.31"/>
    </reaction>
</comment>
<feature type="binding site" evidence="10">
    <location>
        <position position="168"/>
    </location>
    <ligand>
        <name>GTP</name>
        <dbReference type="ChEBI" id="CHEBI:37565"/>
    </ligand>
</feature>
<sequence>MTASHPGGAGGSEASHAPAYGDPDGSGGPHAPAYGDPARSGGSHAPAYGDPARSGGSHAPAYGDPARSGGPHAPAYRVWALPGLPEVAAGDDLAKLIASVSPELADGDVLLVTSKIVSKAEGRVVAADDREEAIDAETVRVVARRGTLRIVENRQGLVMAAAGVDASNTPSGTVLLLPEDPDASARRIRSGLREALGVDVGVVVTDTFGRPWRSGLTDVAIGAAGVRVLDDLRGGTDAHGNPLSATVVATADELAAAGDLVKGKAAGLPVAVVRGLPHVVAGDEEPGARALVRGAADDMFRLGTSEAVREAVTLRRTVREFTEEPVDPGAVRRAVAAAVTAPAPHHTTPWRFVLLESAESRTRLLDAMRDAWIADLRRDGKSEESVAKRIRRGDVLRQAPYLAVPCLVMDGSHHYGDPRRDAAEREMFVVATGAGVQNFLVALAGERLGSAWVSSTMFCRDVVRDVLGLPDDWDPMGAVAIGHPAAPPKDRPARPASQFVEVR</sequence>
<protein>
    <recommendedName>
        <fullName evidence="10">Bifunctional F420 biosynthesis protein FbiB</fullName>
    </recommendedName>
    <domain>
        <recommendedName>
            <fullName evidence="10">Coenzyme F420:L-glutamate ligase</fullName>
            <ecNumber evidence="10">6.3.2.31</ecNumber>
            <ecNumber evidence="10">6.3.2.34</ecNumber>
        </recommendedName>
        <alternativeName>
            <fullName evidence="10">Coenzyme F420-0:L-glutamate ligase</fullName>
        </alternativeName>
        <alternativeName>
            <fullName evidence="10">Coenzyme F420-1:gamma-L-glutamate ligase</fullName>
        </alternativeName>
    </domain>
    <domain>
        <recommendedName>
            <fullName evidence="10">Dehydro-coenzyme F420-0 reductase</fullName>
            <ecNumber evidence="10">1.3.8.17</ecNumber>
        </recommendedName>
    </domain>
</protein>
<dbReference type="GO" id="GO:0052618">
    <property type="term" value="F:coenzyme F420-0:L-glutamate ligase activity"/>
    <property type="evidence" value="ECO:0007669"/>
    <property type="project" value="UniProtKB-EC"/>
</dbReference>
<comment type="pathway">
    <text evidence="10">Cofactor biosynthesis; coenzyme F420 biosynthesis.</text>
</comment>
<dbReference type="Pfam" id="PF00881">
    <property type="entry name" value="Nitroreductase"/>
    <property type="match status" value="1"/>
</dbReference>
<keyword evidence="8 10" id="KW-0464">Manganese</keyword>
<dbReference type="InterPro" id="IPR023661">
    <property type="entry name" value="FbiB"/>
</dbReference>
<dbReference type="Proteomes" id="UP001164506">
    <property type="component" value="Chromosome"/>
</dbReference>
<feature type="binding site" evidence="10">
    <location>
        <begin position="84"/>
        <end position="87"/>
    </location>
    <ligand>
        <name>GTP</name>
        <dbReference type="ChEBI" id="CHEBI:37565"/>
    </ligand>
</feature>
<dbReference type="SUPFAM" id="SSF144010">
    <property type="entry name" value="CofE-like"/>
    <property type="match status" value="1"/>
</dbReference>
<evidence type="ECO:0000256" key="1">
    <source>
        <dbReference type="ARBA" id="ARBA00022598"/>
    </source>
</evidence>
<dbReference type="EC" id="1.3.8.17" evidence="10"/>
<evidence type="ECO:0000256" key="6">
    <source>
        <dbReference type="ARBA" id="ARBA00023002"/>
    </source>
</evidence>
<dbReference type="PANTHER" id="PTHR47917:SF1">
    <property type="entry name" value="COENZYME F420:L-GLUTAMATE LIGASE"/>
    <property type="match status" value="1"/>
</dbReference>
<dbReference type="PANTHER" id="PTHR47917">
    <property type="match status" value="1"/>
</dbReference>
<proteinExistence type="inferred from homology"/>
<evidence type="ECO:0000313" key="15">
    <source>
        <dbReference type="Proteomes" id="UP001164506"/>
    </source>
</evidence>
<dbReference type="InterPro" id="IPR029479">
    <property type="entry name" value="Nitroreductase"/>
</dbReference>
<feature type="domain" description="Nitroreductase" evidence="12">
    <location>
        <begin position="315"/>
        <end position="483"/>
    </location>
</feature>
<comment type="similarity">
    <text evidence="10">In the N-terminal section; belongs to the CofE family.</text>
</comment>
<dbReference type="Gene3D" id="3.40.109.10">
    <property type="entry name" value="NADH Oxidase"/>
    <property type="match status" value="1"/>
</dbReference>
<dbReference type="EC" id="6.3.2.31" evidence="10"/>
<evidence type="ECO:0000256" key="11">
    <source>
        <dbReference type="SAM" id="MobiDB-lite"/>
    </source>
</evidence>
<dbReference type="NCBIfam" id="TIGR03553">
    <property type="entry name" value="F420_FbiB_CTERM"/>
    <property type="match status" value="1"/>
</dbReference>
<name>A0ABY6R411_9ACTN</name>
<dbReference type="Pfam" id="PF01996">
    <property type="entry name" value="F420_ligase"/>
    <property type="match status" value="1"/>
</dbReference>
<keyword evidence="7 10" id="KW-0342">GTP-binding</keyword>
<feature type="binding site" evidence="10">
    <location>
        <position position="343"/>
    </location>
    <ligand>
        <name>FMN</name>
        <dbReference type="ChEBI" id="CHEBI:58210"/>
    </ligand>
</feature>
<feature type="binding site" evidence="10">
    <location>
        <position position="375"/>
    </location>
    <ligand>
        <name>coenzyme F420-(gamma-Glu)n</name>
        <dbReference type="ChEBI" id="CHEBI:133980"/>
    </ligand>
</feature>
<comment type="catalytic activity">
    <reaction evidence="10">
        <text>oxidized coenzyme F420-1 + GTP + L-glutamate = oxidized coenzyme F420-2 + GDP + phosphate + H(+)</text>
        <dbReference type="Rhea" id="RHEA:30523"/>
        <dbReference type="ChEBI" id="CHEBI:15378"/>
        <dbReference type="ChEBI" id="CHEBI:29985"/>
        <dbReference type="ChEBI" id="CHEBI:37565"/>
        <dbReference type="ChEBI" id="CHEBI:43474"/>
        <dbReference type="ChEBI" id="CHEBI:57922"/>
        <dbReference type="ChEBI" id="CHEBI:58189"/>
        <dbReference type="ChEBI" id="CHEBI:59920"/>
        <dbReference type="EC" id="6.3.2.34"/>
    </reaction>
</comment>
<feature type="binding site" evidence="10">
    <location>
        <position position="207"/>
    </location>
    <ligand>
        <name>a divalent metal cation</name>
        <dbReference type="ChEBI" id="CHEBI:60240"/>
        <label>2</label>
    </ligand>
</feature>
<keyword evidence="3 10" id="KW-0547">Nucleotide-binding</keyword>
<keyword evidence="6 10" id="KW-0560">Oxidoreductase</keyword>
<evidence type="ECO:0000259" key="13">
    <source>
        <dbReference type="Pfam" id="PF01996"/>
    </source>
</evidence>
<feature type="region of interest" description="Coenzyme F420:L-glutamate ligase" evidence="10">
    <location>
        <begin position="1"/>
        <end position="303"/>
    </location>
</feature>
<dbReference type="GeneID" id="95602648"/>
<feature type="region of interest" description="Disordered" evidence="11">
    <location>
        <begin position="483"/>
        <end position="503"/>
    </location>
</feature>
<evidence type="ECO:0000259" key="12">
    <source>
        <dbReference type="Pfam" id="PF00881"/>
    </source>
</evidence>
<evidence type="ECO:0000256" key="8">
    <source>
        <dbReference type="ARBA" id="ARBA00023211"/>
    </source>
</evidence>